<name>A0A7M6DM17_9CNID</name>
<proteinExistence type="predicted"/>
<keyword evidence="2" id="KW-1185">Reference proteome</keyword>
<organism evidence="1 2">
    <name type="scientific">Clytia hemisphaerica</name>
    <dbReference type="NCBI Taxonomy" id="252671"/>
    <lineage>
        <taxon>Eukaryota</taxon>
        <taxon>Metazoa</taxon>
        <taxon>Cnidaria</taxon>
        <taxon>Hydrozoa</taxon>
        <taxon>Hydroidolina</taxon>
        <taxon>Leptothecata</taxon>
        <taxon>Obeliida</taxon>
        <taxon>Clytiidae</taxon>
        <taxon>Clytia</taxon>
    </lineage>
</organism>
<reference evidence="1" key="1">
    <citation type="submission" date="2021-01" db="UniProtKB">
        <authorList>
            <consortium name="EnsemblMetazoa"/>
        </authorList>
    </citation>
    <scope>IDENTIFICATION</scope>
</reference>
<dbReference type="EnsemblMetazoa" id="CLYHEMT015585.1">
    <property type="protein sequence ID" value="CLYHEMP015585.1"/>
    <property type="gene ID" value="CLYHEMG015585"/>
</dbReference>
<accession>A0A7M6DM17</accession>
<evidence type="ECO:0000313" key="1">
    <source>
        <dbReference type="EnsemblMetazoa" id="CLYHEMP015585.1"/>
    </source>
</evidence>
<dbReference type="AlphaFoldDB" id="A0A7M6DM17"/>
<evidence type="ECO:0000313" key="2">
    <source>
        <dbReference type="Proteomes" id="UP000594262"/>
    </source>
</evidence>
<dbReference type="Proteomes" id="UP000594262">
    <property type="component" value="Unplaced"/>
</dbReference>
<protein>
    <submittedName>
        <fullName evidence="1">Uncharacterized protein</fullName>
    </submittedName>
</protein>
<sequence>MEQYTSDGYMVHCFDLATNFSLALFKADTIIGNQWENTLVEKIRPFGRPRSIVCSSATTNILKRMTSSFIVEEVNNSIHPIYDLIEKNRWADKMYLLDVQTTFNETYETKVNKESPYELVFGRKAFKP</sequence>